<evidence type="ECO:0000313" key="2">
    <source>
        <dbReference type="Proteomes" id="UP001054945"/>
    </source>
</evidence>
<evidence type="ECO:0000313" key="1">
    <source>
        <dbReference type="EMBL" id="GIY21978.1"/>
    </source>
</evidence>
<accession>A0AAV4RPT3</accession>
<organism evidence="1 2">
    <name type="scientific">Caerostris extrusa</name>
    <name type="common">Bark spider</name>
    <name type="synonym">Caerostris bankana</name>
    <dbReference type="NCBI Taxonomy" id="172846"/>
    <lineage>
        <taxon>Eukaryota</taxon>
        <taxon>Metazoa</taxon>
        <taxon>Ecdysozoa</taxon>
        <taxon>Arthropoda</taxon>
        <taxon>Chelicerata</taxon>
        <taxon>Arachnida</taxon>
        <taxon>Araneae</taxon>
        <taxon>Araneomorphae</taxon>
        <taxon>Entelegynae</taxon>
        <taxon>Araneoidea</taxon>
        <taxon>Araneidae</taxon>
        <taxon>Caerostris</taxon>
    </lineage>
</organism>
<protein>
    <submittedName>
        <fullName evidence="1">Uncharacterized protein</fullName>
    </submittedName>
</protein>
<dbReference type="EMBL" id="BPLR01008081">
    <property type="protein sequence ID" value="GIY21978.1"/>
    <property type="molecule type" value="Genomic_DNA"/>
</dbReference>
<keyword evidence="2" id="KW-1185">Reference proteome</keyword>
<gene>
    <name evidence="1" type="ORF">CEXT_81451</name>
</gene>
<comment type="caution">
    <text evidence="1">The sequence shown here is derived from an EMBL/GenBank/DDBJ whole genome shotgun (WGS) entry which is preliminary data.</text>
</comment>
<dbReference type="AlphaFoldDB" id="A0AAV4RPT3"/>
<proteinExistence type="predicted"/>
<sequence>MSLDEEMHDSRIDRCCSVHDKVSEYFPPLFSADVSTPLAVIVQKEKTRKKEKGRNKRKTLTLATAVRLCFLNNQNNKAKGNKNIKRKCRVFFFKVHLLSAFQFAVHVQSVPHLWRHLSWASRHVYIDR</sequence>
<reference evidence="1 2" key="1">
    <citation type="submission" date="2021-06" db="EMBL/GenBank/DDBJ databases">
        <title>Caerostris extrusa draft genome.</title>
        <authorList>
            <person name="Kono N."/>
            <person name="Arakawa K."/>
        </authorList>
    </citation>
    <scope>NUCLEOTIDE SEQUENCE [LARGE SCALE GENOMIC DNA]</scope>
</reference>
<name>A0AAV4RPT3_CAEEX</name>
<dbReference type="Proteomes" id="UP001054945">
    <property type="component" value="Unassembled WGS sequence"/>
</dbReference>